<keyword evidence="7 9" id="KW-0472">Membrane</keyword>
<proteinExistence type="inferred from homology"/>
<evidence type="ECO:0000256" key="9">
    <source>
        <dbReference type="RuleBase" id="RU369079"/>
    </source>
</evidence>
<evidence type="ECO:0000256" key="6">
    <source>
        <dbReference type="ARBA" id="ARBA00022989"/>
    </source>
</evidence>
<evidence type="ECO:0000256" key="5">
    <source>
        <dbReference type="ARBA" id="ARBA00022692"/>
    </source>
</evidence>
<evidence type="ECO:0000256" key="4">
    <source>
        <dbReference type="ARBA" id="ARBA00022519"/>
    </source>
</evidence>
<evidence type="ECO:0000256" key="7">
    <source>
        <dbReference type="ARBA" id="ARBA00023136"/>
    </source>
</evidence>
<name>A0A9X3ZIL6_9HYPH</name>
<dbReference type="InterPro" id="IPR055348">
    <property type="entry name" value="DctQ"/>
</dbReference>
<dbReference type="AlphaFoldDB" id="A0A9X3ZIL6"/>
<dbReference type="Pfam" id="PF04290">
    <property type="entry name" value="DctQ"/>
    <property type="match status" value="1"/>
</dbReference>
<accession>A0A9X3ZIL6</accession>
<reference evidence="11" key="1">
    <citation type="submission" date="2022-11" db="EMBL/GenBank/DDBJ databases">
        <title>Draft genome sequence of Hoeflea poritis E7-10 and Hoeflea prorocentri PM5-8, separated from scleractinian coral Porites lutea and marine dinoflagellate.</title>
        <authorList>
            <person name="Zhang G."/>
            <person name="Wei Q."/>
            <person name="Cai L."/>
        </authorList>
    </citation>
    <scope>NUCLEOTIDE SEQUENCE</scope>
    <source>
        <strain evidence="11">PM5-8</strain>
    </source>
</reference>
<evidence type="ECO:0000256" key="2">
    <source>
        <dbReference type="ARBA" id="ARBA00022448"/>
    </source>
</evidence>
<dbReference type="GO" id="GO:0022857">
    <property type="term" value="F:transmembrane transporter activity"/>
    <property type="evidence" value="ECO:0007669"/>
    <property type="project" value="UniProtKB-UniRule"/>
</dbReference>
<evidence type="ECO:0000256" key="8">
    <source>
        <dbReference type="ARBA" id="ARBA00038436"/>
    </source>
</evidence>
<comment type="function">
    <text evidence="9">Part of the tripartite ATP-independent periplasmic (TRAP) transport system.</text>
</comment>
<keyword evidence="6 9" id="KW-1133">Transmembrane helix</keyword>
<evidence type="ECO:0000313" key="12">
    <source>
        <dbReference type="Proteomes" id="UP001151234"/>
    </source>
</evidence>
<comment type="subunit">
    <text evidence="9">The complex comprises the extracytoplasmic solute receptor protein and the two transmembrane proteins.</text>
</comment>
<dbReference type="RefSeq" id="WP_267991080.1">
    <property type="nucleotide sequence ID" value="NZ_JAPJZI010000001.1"/>
</dbReference>
<keyword evidence="2 9" id="KW-0813">Transport</keyword>
<keyword evidence="3" id="KW-1003">Cell membrane</keyword>
<evidence type="ECO:0000256" key="3">
    <source>
        <dbReference type="ARBA" id="ARBA00022475"/>
    </source>
</evidence>
<sequence>MTRPSGSLGARALETLKLLLGLALVLMVVLNIVNAAGRYGGLPVPGGMDELLVIAMIWVVMIGCILATHDRTHLAINLLPQSLNNDRRRVLETLVTFLTAGVCAFVAWHSWTFIERIGAIGQKSMGLGVPMVVPHLAIFVGFAGTALVSLVLAVTDCRAFFQDRAK</sequence>
<feature type="domain" description="Tripartite ATP-independent periplasmic transporters DctQ component" evidence="10">
    <location>
        <begin position="27"/>
        <end position="156"/>
    </location>
</feature>
<feature type="transmembrane region" description="Helical" evidence="9">
    <location>
        <begin position="90"/>
        <end position="111"/>
    </location>
</feature>
<dbReference type="InterPro" id="IPR007387">
    <property type="entry name" value="TRAP_DctQ"/>
</dbReference>
<keyword evidence="12" id="KW-1185">Reference proteome</keyword>
<keyword evidence="5 9" id="KW-0812">Transmembrane</keyword>
<keyword evidence="4 9" id="KW-0997">Cell inner membrane</keyword>
<dbReference type="EMBL" id="JAPJZI010000001">
    <property type="protein sequence ID" value="MDA5399655.1"/>
    <property type="molecule type" value="Genomic_DNA"/>
</dbReference>
<comment type="subcellular location">
    <subcellularLocation>
        <location evidence="1 9">Cell inner membrane</location>
        <topology evidence="1 9">Multi-pass membrane protein</topology>
    </subcellularLocation>
</comment>
<evidence type="ECO:0000256" key="1">
    <source>
        <dbReference type="ARBA" id="ARBA00004429"/>
    </source>
</evidence>
<feature type="transmembrane region" description="Helical" evidence="9">
    <location>
        <begin position="51"/>
        <end position="69"/>
    </location>
</feature>
<comment type="caution">
    <text evidence="9">Lacks conserved residue(s) required for the propagation of feature annotation.</text>
</comment>
<comment type="caution">
    <text evidence="11">The sequence shown here is derived from an EMBL/GenBank/DDBJ whole genome shotgun (WGS) entry which is preliminary data.</text>
</comment>
<comment type="similarity">
    <text evidence="8 9">Belongs to the TRAP transporter small permease family.</text>
</comment>
<feature type="transmembrane region" description="Helical" evidence="9">
    <location>
        <begin position="131"/>
        <end position="154"/>
    </location>
</feature>
<evidence type="ECO:0000313" key="11">
    <source>
        <dbReference type="EMBL" id="MDA5399655.1"/>
    </source>
</evidence>
<protein>
    <recommendedName>
        <fullName evidence="9">TRAP transporter small permease protein</fullName>
    </recommendedName>
</protein>
<dbReference type="PANTHER" id="PTHR35011:SF2">
    <property type="entry name" value="2,3-DIKETO-L-GULONATE TRAP TRANSPORTER SMALL PERMEASE PROTEIN YIAM"/>
    <property type="match status" value="1"/>
</dbReference>
<organism evidence="11 12">
    <name type="scientific">Hoeflea prorocentri</name>
    <dbReference type="NCBI Taxonomy" id="1922333"/>
    <lineage>
        <taxon>Bacteria</taxon>
        <taxon>Pseudomonadati</taxon>
        <taxon>Pseudomonadota</taxon>
        <taxon>Alphaproteobacteria</taxon>
        <taxon>Hyphomicrobiales</taxon>
        <taxon>Rhizobiaceae</taxon>
        <taxon>Hoeflea</taxon>
    </lineage>
</organism>
<dbReference type="GO" id="GO:0005886">
    <property type="term" value="C:plasma membrane"/>
    <property type="evidence" value="ECO:0007669"/>
    <property type="project" value="UniProtKB-SubCell"/>
</dbReference>
<dbReference type="PANTHER" id="PTHR35011">
    <property type="entry name" value="2,3-DIKETO-L-GULONATE TRAP TRANSPORTER SMALL PERMEASE PROTEIN YIAM"/>
    <property type="match status" value="1"/>
</dbReference>
<gene>
    <name evidence="11" type="ORF">OQ273_13810</name>
</gene>
<dbReference type="Proteomes" id="UP001151234">
    <property type="component" value="Unassembled WGS sequence"/>
</dbReference>
<evidence type="ECO:0000259" key="10">
    <source>
        <dbReference type="Pfam" id="PF04290"/>
    </source>
</evidence>
<dbReference type="GO" id="GO:0015740">
    <property type="term" value="P:C4-dicarboxylate transport"/>
    <property type="evidence" value="ECO:0007669"/>
    <property type="project" value="TreeGrafter"/>
</dbReference>